<dbReference type="RefSeq" id="WP_060606270.1">
    <property type="nucleotide sequence ID" value="NZ_FQZC01000003.1"/>
</dbReference>
<keyword evidence="3" id="KW-1185">Reference proteome</keyword>
<reference evidence="2 3" key="1">
    <citation type="submission" date="2016-11" db="EMBL/GenBank/DDBJ databases">
        <authorList>
            <person name="Varghese N."/>
            <person name="Submissions S."/>
        </authorList>
    </citation>
    <scope>NUCLEOTIDE SEQUENCE [LARGE SCALE GENOMIC DNA]</scope>
    <source>
        <strain evidence="2 3">DSM 21988</strain>
    </source>
</reference>
<name>A0ABY1INF6_9HYPH</name>
<keyword evidence="1" id="KW-1133">Transmembrane helix</keyword>
<sequence length="277" mass="29158">MTGHYIRKRVWTADWAFALAGFAGALLFMGFLLFRMGLTRLDDFGSVIGLAAGLLALALVLAIHAIAMVWIAGRPGGGRALAALFLGLLVSIPFAVGAMLAFDNPDGNSAYTAGMVADGSTAPAGSTLMLGREFPATGREVYSTARQVADDLGWQVDTVESSALPQPAAGDLGVEGTVRIARPTLRSTVDSAAAYDRFAEIDAQDYTINAVASAPLVGLPSDITIRIQEDGGSTFVDARSVSRDVPRDLGQNRRFIAAFLDRLESAMEMAQSGVVEE</sequence>
<feature type="transmembrane region" description="Helical" evidence="1">
    <location>
        <begin position="46"/>
        <end position="73"/>
    </location>
</feature>
<keyword evidence="1" id="KW-0472">Membrane</keyword>
<organism evidence="2 3">
    <name type="scientific">Aureimonas altamirensis DSM 21988</name>
    <dbReference type="NCBI Taxonomy" id="1121026"/>
    <lineage>
        <taxon>Bacteria</taxon>
        <taxon>Pseudomonadati</taxon>
        <taxon>Pseudomonadota</taxon>
        <taxon>Alphaproteobacteria</taxon>
        <taxon>Hyphomicrobiales</taxon>
        <taxon>Aurantimonadaceae</taxon>
        <taxon>Aureimonas</taxon>
    </lineage>
</organism>
<proteinExistence type="predicted"/>
<evidence type="ECO:0000313" key="3">
    <source>
        <dbReference type="Proteomes" id="UP000184290"/>
    </source>
</evidence>
<dbReference type="Proteomes" id="UP000184290">
    <property type="component" value="Unassembled WGS sequence"/>
</dbReference>
<evidence type="ECO:0000256" key="1">
    <source>
        <dbReference type="SAM" id="Phobius"/>
    </source>
</evidence>
<feature type="transmembrane region" description="Helical" evidence="1">
    <location>
        <begin position="80"/>
        <end position="102"/>
    </location>
</feature>
<dbReference type="InterPro" id="IPR010865">
    <property type="entry name" value="DUF1499"/>
</dbReference>
<protein>
    <recommendedName>
        <fullName evidence="4">DUF1499 domain-containing protein</fullName>
    </recommendedName>
</protein>
<evidence type="ECO:0008006" key="4">
    <source>
        <dbReference type="Google" id="ProtNLM"/>
    </source>
</evidence>
<accession>A0ABY1INF6</accession>
<comment type="caution">
    <text evidence="2">The sequence shown here is derived from an EMBL/GenBank/DDBJ whole genome shotgun (WGS) entry which is preliminary data.</text>
</comment>
<feature type="transmembrane region" description="Helical" evidence="1">
    <location>
        <begin position="12"/>
        <end position="34"/>
    </location>
</feature>
<dbReference type="EMBL" id="FQZC01000003">
    <property type="protein sequence ID" value="SHJ57751.1"/>
    <property type="molecule type" value="Genomic_DNA"/>
</dbReference>
<dbReference type="Pfam" id="PF07386">
    <property type="entry name" value="DUF1499"/>
    <property type="match status" value="1"/>
</dbReference>
<keyword evidence="1" id="KW-0812">Transmembrane</keyword>
<evidence type="ECO:0000313" key="2">
    <source>
        <dbReference type="EMBL" id="SHJ57751.1"/>
    </source>
</evidence>
<gene>
    <name evidence="2" type="ORF">SAMN02745911_2922</name>
</gene>